<dbReference type="Gene3D" id="2.60.40.420">
    <property type="entry name" value="Cupredoxins - blue copper proteins"/>
    <property type="match status" value="3"/>
</dbReference>
<feature type="domain" description="Plastocyanin-like" evidence="4">
    <location>
        <begin position="380"/>
        <end position="455"/>
    </location>
</feature>
<dbReference type="Pfam" id="PF07731">
    <property type="entry name" value="Cu-oxidase_2"/>
    <property type="match status" value="2"/>
</dbReference>
<feature type="domain" description="Plastocyanin-like" evidence="5">
    <location>
        <begin position="97"/>
        <end position="190"/>
    </location>
</feature>
<keyword evidence="1" id="KW-0479">Metal-binding</keyword>
<keyword evidence="7" id="KW-1185">Reference proteome</keyword>
<dbReference type="Pfam" id="PF07732">
    <property type="entry name" value="Cu-oxidase_3"/>
    <property type="match status" value="1"/>
</dbReference>
<dbReference type="PANTHER" id="PTHR48267:SF1">
    <property type="entry name" value="BILIRUBIN OXIDASE"/>
    <property type="match status" value="1"/>
</dbReference>
<evidence type="ECO:0000256" key="2">
    <source>
        <dbReference type="ARBA" id="ARBA00023002"/>
    </source>
</evidence>
<organism evidence="6 7">
    <name type="scientific">Zooshikella ganghwensis</name>
    <dbReference type="NCBI Taxonomy" id="202772"/>
    <lineage>
        <taxon>Bacteria</taxon>
        <taxon>Pseudomonadati</taxon>
        <taxon>Pseudomonadota</taxon>
        <taxon>Gammaproteobacteria</taxon>
        <taxon>Oceanospirillales</taxon>
        <taxon>Zooshikellaceae</taxon>
        <taxon>Zooshikella</taxon>
    </lineage>
</organism>
<evidence type="ECO:0000313" key="7">
    <source>
        <dbReference type="Proteomes" id="UP000257039"/>
    </source>
</evidence>
<keyword evidence="2" id="KW-0560">Oxidoreductase</keyword>
<dbReference type="Pfam" id="PF00394">
    <property type="entry name" value="Cu-oxidase"/>
    <property type="match status" value="1"/>
</dbReference>
<dbReference type="InterPro" id="IPR011707">
    <property type="entry name" value="Cu-oxidase-like_N"/>
</dbReference>
<evidence type="ECO:0000313" key="6">
    <source>
        <dbReference type="EMBL" id="RDH44996.1"/>
    </source>
</evidence>
<dbReference type="InterPro" id="IPR008972">
    <property type="entry name" value="Cupredoxin"/>
</dbReference>
<sequence>MDRRNFIKYGATLSSGLAFSSVGLSALSSSGSSEGLNYQQKKLISEYNPLYIPPLLYNPYAKRYRMPTLYVQDTFHEFYPGKKSPATGLSTLQHHCSYFGPTIKVKRGDVVDFSIVNLRQEPVTNHWHGLHIPGRLDGGPHQMIQPGETWNITMPVRQEAATCWYHDHTCGKTAEHVYFGHAGLFLIEDAHSAFLGIPDIYGVNEIPVIVHDKLFNTNFEQIYDLRGGPIFLGDSILVNGTINPYCKVNPGWVRLRILNGANDRHFDFYFKDGRSFYVIAGDGGFLNQPVQIDQLTLYSGERAEIMIDLSQDGGGIIDLMAKTIVVDTSGGDLFVNIMRLAIEDNFELPATLPSRLRKKWINWEEEIKSAPQVISRSFDLSSNSTLTEMYINNKAYDMKVINEFVPRGVHEVWEVKSLRGGHPFHVHGCSFLIMAIDDESPPDEFKGWKDTVVLPLPEPGTPVGKYYTAKILVKFDHTTFRADGTNRNISGLKDQKELRYHFPYMYHCHLLEHEDKGMMGQFIVYDEA</sequence>
<name>A0A4P9VPV0_9GAMM</name>
<feature type="domain" description="Plastocyanin-like" evidence="4">
    <location>
        <begin position="503"/>
        <end position="526"/>
    </location>
</feature>
<comment type="caution">
    <text evidence="6">The sequence shown here is derived from an EMBL/GenBank/DDBJ whole genome shotgun (WGS) entry which is preliminary data.</text>
</comment>
<dbReference type="GO" id="GO:0016491">
    <property type="term" value="F:oxidoreductase activity"/>
    <property type="evidence" value="ECO:0007669"/>
    <property type="project" value="UniProtKB-KW"/>
</dbReference>
<reference evidence="6 7" key="1">
    <citation type="submission" date="2017-04" db="EMBL/GenBank/DDBJ databases">
        <title>Draft genome sequence of Zooshikella ganghwensis VG4 isolated from Red Sea sediments.</title>
        <authorList>
            <person name="Rehman Z."/>
            <person name="Alam I."/>
            <person name="Kamau A."/>
            <person name="Bajic V."/>
            <person name="Leiknes T."/>
        </authorList>
    </citation>
    <scope>NUCLEOTIDE SEQUENCE [LARGE SCALE GENOMIC DNA]</scope>
    <source>
        <strain evidence="6 7">VG4</strain>
    </source>
</reference>
<dbReference type="AlphaFoldDB" id="A0A4P9VPV0"/>
<evidence type="ECO:0000256" key="1">
    <source>
        <dbReference type="ARBA" id="ARBA00022723"/>
    </source>
</evidence>
<evidence type="ECO:0000259" key="5">
    <source>
        <dbReference type="Pfam" id="PF07732"/>
    </source>
</evidence>
<dbReference type="EMBL" id="NDXW01000001">
    <property type="protein sequence ID" value="RDH44996.1"/>
    <property type="molecule type" value="Genomic_DNA"/>
</dbReference>
<gene>
    <name evidence="6" type="ORF">B9G39_16995</name>
</gene>
<evidence type="ECO:0008006" key="8">
    <source>
        <dbReference type="Google" id="ProtNLM"/>
    </source>
</evidence>
<evidence type="ECO:0000259" key="3">
    <source>
        <dbReference type="Pfam" id="PF00394"/>
    </source>
</evidence>
<dbReference type="InterPro" id="IPR011706">
    <property type="entry name" value="Cu-oxidase_C"/>
</dbReference>
<dbReference type="PROSITE" id="PS00080">
    <property type="entry name" value="MULTICOPPER_OXIDASE2"/>
    <property type="match status" value="1"/>
</dbReference>
<dbReference type="InterPro" id="IPR045087">
    <property type="entry name" value="Cu-oxidase_fam"/>
</dbReference>
<accession>A0A4P9VPV0</accession>
<evidence type="ECO:0000259" key="4">
    <source>
        <dbReference type="Pfam" id="PF07731"/>
    </source>
</evidence>
<proteinExistence type="predicted"/>
<dbReference type="InterPro" id="IPR001117">
    <property type="entry name" value="Cu-oxidase_2nd"/>
</dbReference>
<dbReference type="GO" id="GO:0005507">
    <property type="term" value="F:copper ion binding"/>
    <property type="evidence" value="ECO:0007669"/>
    <property type="project" value="InterPro"/>
</dbReference>
<dbReference type="SUPFAM" id="SSF49503">
    <property type="entry name" value="Cupredoxins"/>
    <property type="match status" value="3"/>
</dbReference>
<dbReference type="PANTHER" id="PTHR48267">
    <property type="entry name" value="CUPREDOXIN SUPERFAMILY PROTEIN"/>
    <property type="match status" value="1"/>
</dbReference>
<dbReference type="Proteomes" id="UP000257039">
    <property type="component" value="Unassembled WGS sequence"/>
</dbReference>
<dbReference type="InterPro" id="IPR002355">
    <property type="entry name" value="Cu_oxidase_Cu_BS"/>
</dbReference>
<protein>
    <recommendedName>
        <fullName evidence="8">Bilirubin oxidase</fullName>
    </recommendedName>
</protein>
<feature type="domain" description="Plastocyanin-like" evidence="3">
    <location>
        <begin position="233"/>
        <end position="312"/>
    </location>
</feature>